<dbReference type="EMBL" id="JACATH010000006">
    <property type="protein sequence ID" value="NWJ57417.1"/>
    <property type="molecule type" value="Genomic_DNA"/>
</dbReference>
<feature type="transmembrane region" description="Helical" evidence="1">
    <location>
        <begin position="105"/>
        <end position="123"/>
    </location>
</feature>
<comment type="caution">
    <text evidence="2">The sequence shown here is derived from an EMBL/GenBank/DDBJ whole genome shotgun (WGS) entry which is preliminary data.</text>
</comment>
<feature type="transmembrane region" description="Helical" evidence="1">
    <location>
        <begin position="72"/>
        <end position="93"/>
    </location>
</feature>
<sequence length="243" mass="27298">MKTFLFIVIVLISGAFAGLIHGTVNFAIVEPYLDQVIGIENQNLFASGEEKDTPEFWVEYEGYRIWQKSGQMLAGVILGTSIGALFGIVFALSRNSLPGNNDVKKALVLAGIMWFTMFVIPFLKYPANPPTVGDPETVVLRSILYLSFITISGFGVVGFYKLLQKFQNKRKLVPIIGYGIFISVVFFVMPENPDEITTPIDWVNEFRIMSFLGVTSFWVSIGVILGFFWNRFSPNKETTQSYN</sequence>
<organism evidence="2 3">
    <name type="scientific">Marine Group I thaumarchaeote</name>
    <dbReference type="NCBI Taxonomy" id="2511932"/>
    <lineage>
        <taxon>Archaea</taxon>
        <taxon>Nitrososphaerota</taxon>
        <taxon>Marine Group I</taxon>
    </lineage>
</organism>
<dbReference type="InterPro" id="IPR012666">
    <property type="entry name" value="CbtA_put"/>
</dbReference>
<evidence type="ECO:0000256" key="1">
    <source>
        <dbReference type="SAM" id="Phobius"/>
    </source>
</evidence>
<reference evidence="2 3" key="1">
    <citation type="journal article" date="2019" name="Environ. Microbiol.">
        <title>Genomics insights into ecotype formation of ammonia-oxidizing archaea in the deep ocean.</title>
        <authorList>
            <person name="Wang Y."/>
            <person name="Huang J.M."/>
            <person name="Cui G.J."/>
            <person name="Nunoura T."/>
            <person name="Takaki Y."/>
            <person name="Li W.L."/>
            <person name="Li J."/>
            <person name="Gao Z.M."/>
            <person name="Takai K."/>
            <person name="Zhang A.Q."/>
            <person name="Stepanauskas R."/>
        </authorList>
    </citation>
    <scope>NUCLEOTIDE SEQUENCE [LARGE SCALE GENOMIC DNA]</scope>
    <source>
        <strain evidence="2 3">L15a</strain>
    </source>
</reference>
<dbReference type="Pfam" id="PF09490">
    <property type="entry name" value="CbtA"/>
    <property type="match status" value="1"/>
</dbReference>
<protein>
    <submittedName>
        <fullName evidence="2">CbtA family protein</fullName>
    </submittedName>
</protein>
<feature type="transmembrane region" description="Helical" evidence="1">
    <location>
        <begin position="143"/>
        <end position="160"/>
    </location>
</feature>
<feature type="transmembrane region" description="Helical" evidence="1">
    <location>
        <begin position="172"/>
        <end position="189"/>
    </location>
</feature>
<dbReference type="Proteomes" id="UP000575480">
    <property type="component" value="Unassembled WGS sequence"/>
</dbReference>
<feature type="transmembrane region" description="Helical" evidence="1">
    <location>
        <begin position="209"/>
        <end position="229"/>
    </location>
</feature>
<name>A0A7K4MVB8_9ARCH</name>
<keyword evidence="1" id="KW-0812">Transmembrane</keyword>
<keyword evidence="1" id="KW-0472">Membrane</keyword>
<keyword evidence="1" id="KW-1133">Transmembrane helix</keyword>
<gene>
    <name evidence="2" type="ORF">HX858_06670</name>
</gene>
<accession>A0A7K4MVB8</accession>
<dbReference type="AlphaFoldDB" id="A0A7K4MVB8"/>
<evidence type="ECO:0000313" key="2">
    <source>
        <dbReference type="EMBL" id="NWJ57417.1"/>
    </source>
</evidence>
<proteinExistence type="predicted"/>
<evidence type="ECO:0000313" key="3">
    <source>
        <dbReference type="Proteomes" id="UP000575480"/>
    </source>
</evidence>